<dbReference type="Gene3D" id="2.30.320.10">
    <property type="entry name" value="YwqG-like"/>
    <property type="match status" value="1"/>
</dbReference>
<dbReference type="NCBIfam" id="TIGR02996">
    <property type="entry name" value="rpt_mate_G_obs"/>
    <property type="match status" value="1"/>
</dbReference>
<gene>
    <name evidence="1" type="ORF">ETAA1_62850</name>
</gene>
<dbReference type="RefSeq" id="WP_145244437.1">
    <property type="nucleotide sequence ID" value="NZ_CP036273.1"/>
</dbReference>
<dbReference type="InterPro" id="IPR014338">
    <property type="entry name" value="CHP02996_rpt-companion-dom"/>
</dbReference>
<dbReference type="SUPFAM" id="SSF103032">
    <property type="entry name" value="Hypothetical protein YwqG"/>
    <property type="match status" value="1"/>
</dbReference>
<dbReference type="Proteomes" id="UP000319576">
    <property type="component" value="Chromosome"/>
</dbReference>
<keyword evidence="2" id="KW-1185">Reference proteome</keyword>
<evidence type="ECO:0000313" key="1">
    <source>
        <dbReference type="EMBL" id="QDU24271.1"/>
    </source>
</evidence>
<dbReference type="OrthoDB" id="241317at2"/>
<organism evidence="1 2">
    <name type="scientific">Urbifossiella limnaea</name>
    <dbReference type="NCBI Taxonomy" id="2528023"/>
    <lineage>
        <taxon>Bacteria</taxon>
        <taxon>Pseudomonadati</taxon>
        <taxon>Planctomycetota</taxon>
        <taxon>Planctomycetia</taxon>
        <taxon>Gemmatales</taxon>
        <taxon>Gemmataceae</taxon>
        <taxon>Urbifossiella</taxon>
    </lineage>
</organism>
<reference evidence="1 2" key="1">
    <citation type="submission" date="2019-02" db="EMBL/GenBank/DDBJ databases">
        <title>Deep-cultivation of Planctomycetes and their phenomic and genomic characterization uncovers novel biology.</title>
        <authorList>
            <person name="Wiegand S."/>
            <person name="Jogler M."/>
            <person name="Boedeker C."/>
            <person name="Pinto D."/>
            <person name="Vollmers J."/>
            <person name="Rivas-Marin E."/>
            <person name="Kohn T."/>
            <person name="Peeters S.H."/>
            <person name="Heuer A."/>
            <person name="Rast P."/>
            <person name="Oberbeckmann S."/>
            <person name="Bunk B."/>
            <person name="Jeske O."/>
            <person name="Meyerdierks A."/>
            <person name="Storesund J.E."/>
            <person name="Kallscheuer N."/>
            <person name="Luecker S."/>
            <person name="Lage O.M."/>
            <person name="Pohl T."/>
            <person name="Merkel B.J."/>
            <person name="Hornburger P."/>
            <person name="Mueller R.-W."/>
            <person name="Bruemmer F."/>
            <person name="Labrenz M."/>
            <person name="Spormann A.M."/>
            <person name="Op den Camp H."/>
            <person name="Overmann J."/>
            <person name="Amann R."/>
            <person name="Jetten M.S.M."/>
            <person name="Mascher T."/>
            <person name="Medema M.H."/>
            <person name="Devos D.P."/>
            <person name="Kaster A.-K."/>
            <person name="Ovreas L."/>
            <person name="Rohde M."/>
            <person name="Galperin M.Y."/>
            <person name="Jogler C."/>
        </authorList>
    </citation>
    <scope>NUCLEOTIDE SEQUENCE [LARGE SCALE GENOMIC DNA]</scope>
    <source>
        <strain evidence="1 2">ETA_A1</strain>
    </source>
</reference>
<dbReference type="KEGG" id="uli:ETAA1_62850"/>
<evidence type="ECO:0000313" key="2">
    <source>
        <dbReference type="Proteomes" id="UP000319576"/>
    </source>
</evidence>
<dbReference type="InterPro" id="IPR015315">
    <property type="entry name" value="DUF1963"/>
</dbReference>
<dbReference type="Pfam" id="PF09234">
    <property type="entry name" value="DUF1963"/>
    <property type="match status" value="1"/>
</dbReference>
<dbReference type="AlphaFoldDB" id="A0A517Y3F9"/>
<dbReference type="InterPro" id="IPR035948">
    <property type="entry name" value="YwqG-like_sf"/>
</dbReference>
<sequence>MATHVALPNPAAFLPGEGDFLAGVLGALSDDTPRLVYADWLDDQDDPRGPFLRDFVAALRSGDPLPPSAAFHRPWRDLVGVTLVELARGSALAARASDLLGVALPALSVHPSPEAVTGLPVGVSRYGGEPDLPAEVPWPTRASGAPLPFVGQYNLADLVASPAARGYALSGMLSVFYALGDPERDDGGEPYDGTEPEGWRPIVVPPGGPLSPRAFPAGLSPANRWPAHPITFEEALSLPDPESSAGTAAGITHDFWWHYHGMVFNGGEDQLLGHPTMPDNWYKAQQDGTHHLLAFASGSPPFAMTGDGWFRVIRLFVPADDLRIGRLDRVVQDTEPR</sequence>
<dbReference type="EMBL" id="CP036273">
    <property type="protein sequence ID" value="QDU24271.1"/>
    <property type="molecule type" value="Genomic_DNA"/>
</dbReference>
<name>A0A517Y3F9_9BACT</name>
<evidence type="ECO:0008006" key="3">
    <source>
        <dbReference type="Google" id="ProtNLM"/>
    </source>
</evidence>
<accession>A0A517Y3F9</accession>
<proteinExistence type="predicted"/>
<protein>
    <recommendedName>
        <fullName evidence="3">DUF1963 domain-containing protein</fullName>
    </recommendedName>
</protein>